<dbReference type="InterPro" id="IPR013320">
    <property type="entry name" value="ConA-like_dom_sf"/>
</dbReference>
<reference evidence="6" key="1">
    <citation type="submission" date="2022-07" db="EMBL/GenBank/DDBJ databases">
        <title>The genome of Lyophyllum shimeji provides insight into the initial evolution of ectomycorrhizal fungal genome.</title>
        <authorList>
            <person name="Kobayashi Y."/>
            <person name="Shibata T."/>
            <person name="Hirakawa H."/>
            <person name="Shigenobu S."/>
            <person name="Nishiyama T."/>
            <person name="Yamada A."/>
            <person name="Hasebe M."/>
            <person name="Kawaguchi M."/>
        </authorList>
    </citation>
    <scope>NUCLEOTIDE SEQUENCE</scope>
    <source>
        <strain evidence="6">AT787</strain>
    </source>
</reference>
<dbReference type="PANTHER" id="PTHR10963">
    <property type="entry name" value="GLYCOSYL HYDROLASE-RELATED"/>
    <property type="match status" value="1"/>
</dbReference>
<feature type="signal peptide" evidence="4">
    <location>
        <begin position="1"/>
        <end position="21"/>
    </location>
</feature>
<dbReference type="InterPro" id="IPR050546">
    <property type="entry name" value="Glycosyl_Hydrlase_16"/>
</dbReference>
<dbReference type="InterPro" id="IPR000757">
    <property type="entry name" value="Beta-glucanase-like"/>
</dbReference>
<dbReference type="Gene3D" id="2.60.120.200">
    <property type="match status" value="1"/>
</dbReference>
<dbReference type="GO" id="GO:0004553">
    <property type="term" value="F:hydrolase activity, hydrolyzing O-glycosyl compounds"/>
    <property type="evidence" value="ECO:0007669"/>
    <property type="project" value="InterPro"/>
</dbReference>
<evidence type="ECO:0000256" key="1">
    <source>
        <dbReference type="ARBA" id="ARBA00022729"/>
    </source>
</evidence>
<protein>
    <submittedName>
        <fullName evidence="6">Glycosyl hydrolases family 16</fullName>
    </submittedName>
</protein>
<dbReference type="GO" id="GO:0031505">
    <property type="term" value="P:fungal-type cell wall organization"/>
    <property type="evidence" value="ECO:0007669"/>
    <property type="project" value="TreeGrafter"/>
</dbReference>
<dbReference type="PANTHER" id="PTHR10963:SF22">
    <property type="entry name" value="GLYCOSIDASE CRH2-RELATED"/>
    <property type="match status" value="1"/>
</dbReference>
<evidence type="ECO:0000256" key="2">
    <source>
        <dbReference type="ARBA" id="ARBA00022801"/>
    </source>
</evidence>
<feature type="chain" id="PRO_5040288664" evidence="4">
    <location>
        <begin position="22"/>
        <end position="366"/>
    </location>
</feature>
<dbReference type="Pfam" id="PF00722">
    <property type="entry name" value="Glyco_hydro_16"/>
    <property type="match status" value="1"/>
</dbReference>
<dbReference type="EMBL" id="BRPK01000011">
    <property type="protein sequence ID" value="GLB42282.1"/>
    <property type="molecule type" value="Genomic_DNA"/>
</dbReference>
<gene>
    <name evidence="6" type="primary">UTR2</name>
    <name evidence="6" type="ORF">LshimejAT787_1102970</name>
</gene>
<evidence type="ECO:0000256" key="3">
    <source>
        <dbReference type="ARBA" id="ARBA00023295"/>
    </source>
</evidence>
<dbReference type="GO" id="GO:0009277">
    <property type="term" value="C:fungal-type cell wall"/>
    <property type="evidence" value="ECO:0007669"/>
    <property type="project" value="TreeGrafter"/>
</dbReference>
<keyword evidence="7" id="KW-1185">Reference proteome</keyword>
<dbReference type="Proteomes" id="UP001063166">
    <property type="component" value="Unassembled WGS sequence"/>
</dbReference>
<organism evidence="6 7">
    <name type="scientific">Lyophyllum shimeji</name>
    <name type="common">Hon-shimeji</name>
    <name type="synonym">Tricholoma shimeji</name>
    <dbReference type="NCBI Taxonomy" id="47721"/>
    <lineage>
        <taxon>Eukaryota</taxon>
        <taxon>Fungi</taxon>
        <taxon>Dikarya</taxon>
        <taxon>Basidiomycota</taxon>
        <taxon>Agaricomycotina</taxon>
        <taxon>Agaricomycetes</taxon>
        <taxon>Agaricomycetidae</taxon>
        <taxon>Agaricales</taxon>
        <taxon>Tricholomatineae</taxon>
        <taxon>Lyophyllaceae</taxon>
        <taxon>Lyophyllum</taxon>
    </lineage>
</organism>
<dbReference type="PROSITE" id="PS51762">
    <property type="entry name" value="GH16_2"/>
    <property type="match status" value="1"/>
</dbReference>
<evidence type="ECO:0000313" key="6">
    <source>
        <dbReference type="EMBL" id="GLB42282.1"/>
    </source>
</evidence>
<evidence type="ECO:0000259" key="5">
    <source>
        <dbReference type="PROSITE" id="PS51762"/>
    </source>
</evidence>
<accession>A0A9P3URI9</accession>
<dbReference type="AlphaFoldDB" id="A0A9P3URI9"/>
<sequence length="366" mass="38883">MHSLAAVLPVLLAFLAGSAQATTCNATNPCPSAFPCCSEFGFCGTDAFCLGGCNPLASNSIDSCRPNPICQDATHTFANFNRILTNATYFNGNASEYDWVVNSGTIMNTNVSGGELAMILTENNGGTRLSSTRYVHYGTITARLKTGRWGGVVTAFITMSDIKDEIDWEFPGAATTEGQTNYFWQGVIPSGPNNGQTTKGLSDTYSNYHDYTIDWQPKTLTFSVDGKVVRTINQADTVDKSGVSRYPNTPSRIQLSIWPAGIASSAPGTVQWGGGMINWQDPDYLAAGHFYALVKSVVVKCGDSAQRTGEVQAYKYGSNATSQTPSIAMTNQTTLLNGAGPTLGSAMSFRGAMATVAGLMIAAHIL</sequence>
<keyword evidence="3" id="KW-0326">Glycosidase</keyword>
<dbReference type="OrthoDB" id="4781at2759"/>
<dbReference type="SUPFAM" id="SSF49899">
    <property type="entry name" value="Concanavalin A-like lectins/glucanases"/>
    <property type="match status" value="1"/>
</dbReference>
<evidence type="ECO:0000313" key="7">
    <source>
        <dbReference type="Proteomes" id="UP001063166"/>
    </source>
</evidence>
<feature type="domain" description="GH16" evidence="5">
    <location>
        <begin position="60"/>
        <end position="288"/>
    </location>
</feature>
<comment type="caution">
    <text evidence="6">The sequence shown here is derived from an EMBL/GenBank/DDBJ whole genome shotgun (WGS) entry which is preliminary data.</text>
</comment>
<evidence type="ECO:0000256" key="4">
    <source>
        <dbReference type="SAM" id="SignalP"/>
    </source>
</evidence>
<name>A0A9P3URI9_LYOSH</name>
<dbReference type="GO" id="GO:0005975">
    <property type="term" value="P:carbohydrate metabolic process"/>
    <property type="evidence" value="ECO:0007669"/>
    <property type="project" value="InterPro"/>
</dbReference>
<keyword evidence="2 6" id="KW-0378">Hydrolase</keyword>
<dbReference type="GO" id="GO:0016757">
    <property type="term" value="F:glycosyltransferase activity"/>
    <property type="evidence" value="ECO:0007669"/>
    <property type="project" value="TreeGrafter"/>
</dbReference>
<proteinExistence type="predicted"/>
<keyword evidence="1 4" id="KW-0732">Signal</keyword>